<evidence type="ECO:0000313" key="5">
    <source>
        <dbReference type="Proteomes" id="UP000236214"/>
    </source>
</evidence>
<reference evidence="4 5" key="1">
    <citation type="submission" date="2016-05" db="EMBL/GenBank/DDBJ databases">
        <title>Whole genome sequencing of Tetragenococcus halophilus subsp. halophilus NISL 7118.</title>
        <authorList>
            <person name="Shiwa Y."/>
            <person name="Nishimura I."/>
            <person name="Yoshikawa H."/>
            <person name="Koyama Y."/>
            <person name="Oguma T."/>
        </authorList>
    </citation>
    <scope>NUCLEOTIDE SEQUENCE [LARGE SCALE GENOMIC DNA]</scope>
    <source>
        <strain evidence="4 5">NISL 7118</strain>
    </source>
</reference>
<comment type="caution">
    <text evidence="4">The sequence shown here is derived from an EMBL/GenBank/DDBJ whole genome shotgun (WGS) entry which is preliminary data.</text>
</comment>
<dbReference type="InterPro" id="IPR011608">
    <property type="entry name" value="PRD"/>
</dbReference>
<dbReference type="InterPro" id="IPR004701">
    <property type="entry name" value="PTS_EIIA_man-typ"/>
</dbReference>
<dbReference type="AlphaFoldDB" id="A0A2H6CRN0"/>
<evidence type="ECO:0008006" key="6">
    <source>
        <dbReference type="Google" id="ProtNLM"/>
    </source>
</evidence>
<evidence type="ECO:0000313" key="4">
    <source>
        <dbReference type="EMBL" id="GBD67642.1"/>
    </source>
</evidence>
<evidence type="ECO:0000256" key="1">
    <source>
        <dbReference type="ARBA" id="ARBA00022679"/>
    </source>
</evidence>
<dbReference type="Pfam" id="PF00874">
    <property type="entry name" value="PRD"/>
    <property type="match status" value="1"/>
</dbReference>
<organism evidence="4 5">
    <name type="scientific">Tetragenococcus halophilus subsp. halophilus</name>
    <dbReference type="NCBI Taxonomy" id="1513897"/>
    <lineage>
        <taxon>Bacteria</taxon>
        <taxon>Bacillati</taxon>
        <taxon>Bacillota</taxon>
        <taxon>Bacilli</taxon>
        <taxon>Lactobacillales</taxon>
        <taxon>Enterococcaceae</taxon>
        <taxon>Tetragenococcus</taxon>
    </lineage>
</organism>
<dbReference type="Gene3D" id="1.10.1790.10">
    <property type="entry name" value="PRD domain"/>
    <property type="match status" value="1"/>
</dbReference>
<dbReference type="Pfam" id="PF03610">
    <property type="entry name" value="EIIA-man"/>
    <property type="match status" value="1"/>
</dbReference>
<evidence type="ECO:0000259" key="2">
    <source>
        <dbReference type="PROSITE" id="PS51096"/>
    </source>
</evidence>
<dbReference type="PROSITE" id="PS51372">
    <property type="entry name" value="PRD_2"/>
    <property type="match status" value="1"/>
</dbReference>
<dbReference type="GO" id="GO:0009401">
    <property type="term" value="P:phosphoenolpyruvate-dependent sugar phosphotransferase system"/>
    <property type="evidence" value="ECO:0007669"/>
    <property type="project" value="InterPro"/>
</dbReference>
<dbReference type="Gene3D" id="3.40.50.510">
    <property type="entry name" value="Phosphotransferase system, mannose-type IIA component"/>
    <property type="match status" value="1"/>
</dbReference>
<proteinExistence type="predicted"/>
<keyword evidence="5" id="KW-1185">Reference proteome</keyword>
<feature type="domain" description="PRD" evidence="3">
    <location>
        <begin position="458"/>
        <end position="557"/>
    </location>
</feature>
<sequence>MRRLNQPKAFYKASLDSPVELANAEEENLVFSDQMNFSTTSSTTGELQKFVQHLVWLYQDYQKETAYTVKHQLHQQIVKFMDDVIFREKQRNQAALEKFISTVMQEIFREIDSHTKLQYNGNLVLLLSYYIYHYSLKGINLTDFFDGEFTTFVKKNYQTELNQITPLLPEIEKRLDVSFTQADQLLFALFFSTLNYEVKSNEINAIMIAHGYATASSIANVCNRMLGNAVFTSIDMPVESTIFDISEKVVHYLEEYSVNQGLLVLVDMGSLNMIYEQLKQNINQPILFIDQLSTPLALEVGNLIQQDRSLNEIAENMKEVVVPNVQLYQPEKSKKKAIVTTCFSGLGVAIQIQKLLYDCLEGILEVEILPIEFADLQKNGLSEAFLNQYDLLSVIGTNDVHIPEMKFVYLENIISGNGDTQLKEIFENLLSEAEIREVNDRLVKNFSLIRVLESLTILDTKRIMEAIESCIQDLERRLDLRLSNARKVAIYVHVACMVERLIRHAEITDFPNLEQFAFDHEKEIRVIQDIFSVLEPIYSVTIPLEETCYIYNILYLD</sequence>
<dbReference type="EMBL" id="BDEC01000015">
    <property type="protein sequence ID" value="GBD67642.1"/>
    <property type="molecule type" value="Genomic_DNA"/>
</dbReference>
<keyword evidence="1" id="KW-0808">Transferase</keyword>
<evidence type="ECO:0000259" key="3">
    <source>
        <dbReference type="PROSITE" id="PS51372"/>
    </source>
</evidence>
<dbReference type="SUPFAM" id="SSF53062">
    <property type="entry name" value="PTS system fructose IIA component-like"/>
    <property type="match status" value="1"/>
</dbReference>
<dbReference type="GO" id="GO:0016740">
    <property type="term" value="F:transferase activity"/>
    <property type="evidence" value="ECO:0007669"/>
    <property type="project" value="UniProtKB-KW"/>
</dbReference>
<feature type="domain" description="PTS EIIA type-4" evidence="2">
    <location>
        <begin position="202"/>
        <end position="338"/>
    </location>
</feature>
<protein>
    <recommendedName>
        <fullName evidence="6">PRD domain-containing protein</fullName>
    </recommendedName>
</protein>
<dbReference type="Proteomes" id="UP000236214">
    <property type="component" value="Unassembled WGS sequence"/>
</dbReference>
<dbReference type="RefSeq" id="WP_103103342.1">
    <property type="nucleotide sequence ID" value="NZ_BDEC01000015.1"/>
</dbReference>
<name>A0A2H6CRN0_TETHA</name>
<dbReference type="SUPFAM" id="SSF63520">
    <property type="entry name" value="PTS-regulatory domain, PRD"/>
    <property type="match status" value="1"/>
</dbReference>
<accession>A0A2H6CRN0</accession>
<dbReference type="InterPro" id="IPR036634">
    <property type="entry name" value="PRD_sf"/>
</dbReference>
<dbReference type="GO" id="GO:0006355">
    <property type="term" value="P:regulation of DNA-templated transcription"/>
    <property type="evidence" value="ECO:0007669"/>
    <property type="project" value="InterPro"/>
</dbReference>
<dbReference type="GO" id="GO:0016020">
    <property type="term" value="C:membrane"/>
    <property type="evidence" value="ECO:0007669"/>
    <property type="project" value="InterPro"/>
</dbReference>
<gene>
    <name evidence="4" type="ORF">TEHN7118_0448</name>
</gene>
<dbReference type="PROSITE" id="PS51096">
    <property type="entry name" value="PTS_EIIA_TYPE_4"/>
    <property type="match status" value="1"/>
</dbReference>
<dbReference type="InterPro" id="IPR036662">
    <property type="entry name" value="PTS_EIIA_man-typ_sf"/>
</dbReference>